<evidence type="ECO:0000313" key="4">
    <source>
        <dbReference type="Proteomes" id="UP000054007"/>
    </source>
</evidence>
<keyword evidence="1" id="KW-0175">Coiled coil</keyword>
<dbReference type="EMBL" id="KN880574">
    <property type="protein sequence ID" value="KIY65867.1"/>
    <property type="molecule type" value="Genomic_DNA"/>
</dbReference>
<proteinExistence type="predicted"/>
<feature type="region of interest" description="Disordered" evidence="2">
    <location>
        <begin position="1"/>
        <end position="36"/>
    </location>
</feature>
<feature type="compositionally biased region" description="Pro residues" evidence="2">
    <location>
        <begin position="137"/>
        <end position="151"/>
    </location>
</feature>
<feature type="compositionally biased region" description="Polar residues" evidence="2">
    <location>
        <begin position="310"/>
        <end position="325"/>
    </location>
</feature>
<feature type="region of interest" description="Disordered" evidence="2">
    <location>
        <begin position="79"/>
        <end position="155"/>
    </location>
</feature>
<keyword evidence="4" id="KW-1185">Reference proteome</keyword>
<protein>
    <submittedName>
        <fullName evidence="3">Uncharacterized protein</fullName>
    </submittedName>
</protein>
<organism evidence="3 4">
    <name type="scientific">Cylindrobasidium torrendii FP15055 ss-10</name>
    <dbReference type="NCBI Taxonomy" id="1314674"/>
    <lineage>
        <taxon>Eukaryota</taxon>
        <taxon>Fungi</taxon>
        <taxon>Dikarya</taxon>
        <taxon>Basidiomycota</taxon>
        <taxon>Agaricomycotina</taxon>
        <taxon>Agaricomycetes</taxon>
        <taxon>Agaricomycetidae</taxon>
        <taxon>Agaricales</taxon>
        <taxon>Marasmiineae</taxon>
        <taxon>Physalacriaceae</taxon>
        <taxon>Cylindrobasidium</taxon>
    </lineage>
</organism>
<evidence type="ECO:0000256" key="2">
    <source>
        <dbReference type="SAM" id="MobiDB-lite"/>
    </source>
</evidence>
<dbReference type="OrthoDB" id="3264780at2759"/>
<dbReference type="AlphaFoldDB" id="A0A0D7B5U7"/>
<gene>
    <name evidence="3" type="ORF">CYLTODRAFT_423950</name>
</gene>
<accession>A0A0D7B5U7</accession>
<dbReference type="STRING" id="1314674.A0A0D7B5U7"/>
<name>A0A0D7B5U7_9AGAR</name>
<feature type="region of interest" description="Disordered" evidence="2">
    <location>
        <begin position="399"/>
        <end position="418"/>
    </location>
</feature>
<feature type="compositionally biased region" description="Basic residues" evidence="2">
    <location>
        <begin position="115"/>
        <end position="131"/>
    </location>
</feature>
<feature type="region of interest" description="Disordered" evidence="2">
    <location>
        <begin position="301"/>
        <end position="371"/>
    </location>
</feature>
<dbReference type="Proteomes" id="UP000054007">
    <property type="component" value="Unassembled WGS sequence"/>
</dbReference>
<reference evidence="3 4" key="1">
    <citation type="journal article" date="2015" name="Fungal Genet. Biol.">
        <title>Evolution of novel wood decay mechanisms in Agaricales revealed by the genome sequences of Fistulina hepatica and Cylindrobasidium torrendii.</title>
        <authorList>
            <person name="Floudas D."/>
            <person name="Held B.W."/>
            <person name="Riley R."/>
            <person name="Nagy L.G."/>
            <person name="Koehler G."/>
            <person name="Ransdell A.S."/>
            <person name="Younus H."/>
            <person name="Chow J."/>
            <person name="Chiniquy J."/>
            <person name="Lipzen A."/>
            <person name="Tritt A."/>
            <person name="Sun H."/>
            <person name="Haridas S."/>
            <person name="LaButti K."/>
            <person name="Ohm R.A."/>
            <person name="Kues U."/>
            <person name="Blanchette R.A."/>
            <person name="Grigoriev I.V."/>
            <person name="Minto R.E."/>
            <person name="Hibbett D.S."/>
        </authorList>
    </citation>
    <scope>NUCLEOTIDE SEQUENCE [LARGE SCALE GENOMIC DNA]</scope>
    <source>
        <strain evidence="3 4">FP15055 ss-10</strain>
    </source>
</reference>
<feature type="coiled-coil region" evidence="1">
    <location>
        <begin position="640"/>
        <end position="667"/>
    </location>
</feature>
<evidence type="ECO:0000256" key="1">
    <source>
        <dbReference type="SAM" id="Coils"/>
    </source>
</evidence>
<sequence>MPLTDGATSDTNMDDDLFGDSPPTSPELTRGRSMRLRSASPMLALPGATNCVDFASQNVGTIALPGSQHDIELGFHPLASSLSGPLRPPAQSQSQSRASSPADSIDSDDESPRGSRSKSSKKDKNPRKRKASTPYERPAPPEIPMPDPTGPIPAHFFRSQSALLGHAGLVAGLQPSKITHGQFRGTPANPIIVNDDSPQADRTLRPTIKLPTHNNEEIVRVLLQEKSVLSMLHELLTLMARGRLAQYYTRASKRQRTDYVPAGAGGWDINQTPDVQIQRCKFLVAEIMTHIRTATRNLTMKKLWKEQPPRAQTSAPTVVPMSSQMAPAPQSPTTRPPAEDPPASSTPPIATPLSFPLQDNNKENQWFDPPAMSFDKLDDPFTTPDNTLDQLLSTLLNASSATPDMGSHAPGGQPEVEQSPNTEMEQWFSMIDAWMPIVGGEQTTSPMGEPVVPTETGFDLGLMGSGNMAGEAMGSQWATLPEGAFSTPEVANVAGCADSNLPGMPFWSGNEDMAIDPSLLGGTGNSTPLPVGQFFGTHTGSLDAVTAPGETPIQSPPNMGPSTSAWEMAEPDVAQQASTVDTQPMDIDEADLAALALAKEAENHADVHSVLPALISALFPKGTDKVKVTRPVLTGIGTRMGGAKEILQEAQRRRNELAAAIVEARTKLWETTIEQGVLAHLSGYYKSK</sequence>
<evidence type="ECO:0000313" key="3">
    <source>
        <dbReference type="EMBL" id="KIY65867.1"/>
    </source>
</evidence>
<feature type="compositionally biased region" description="Low complexity" evidence="2">
    <location>
        <begin position="89"/>
        <end position="104"/>
    </location>
</feature>
<feature type="compositionally biased region" description="Low complexity" evidence="2">
    <location>
        <begin position="341"/>
        <end position="352"/>
    </location>
</feature>
<feature type="compositionally biased region" description="Polar residues" evidence="2">
    <location>
        <begin position="1"/>
        <end position="11"/>
    </location>
</feature>